<comment type="similarity">
    <text evidence="1">Belongs to the HAD-like hydrolase superfamily. SerB family.</text>
</comment>
<organism evidence="2 3">
    <name type="scientific">Streptantibioticus parmotrematis</name>
    <dbReference type="NCBI Taxonomy" id="2873249"/>
    <lineage>
        <taxon>Bacteria</taxon>
        <taxon>Bacillati</taxon>
        <taxon>Actinomycetota</taxon>
        <taxon>Actinomycetes</taxon>
        <taxon>Kitasatosporales</taxon>
        <taxon>Streptomycetaceae</taxon>
        <taxon>Streptantibioticus</taxon>
    </lineage>
</organism>
<dbReference type="PANTHER" id="PTHR43344">
    <property type="entry name" value="PHOSPHOSERINE PHOSPHATASE"/>
    <property type="match status" value="1"/>
</dbReference>
<evidence type="ECO:0000256" key="1">
    <source>
        <dbReference type="ARBA" id="ARBA00009184"/>
    </source>
</evidence>
<sequence length="210" mass="22991">MGRLHLFDMDGTLLHGSSANVELARKLGLVEEFRGLDAAFAAGRIDSPHYARRAYELWQNLTAELVAEAFAASPWLAGIREVWADIRARGEYCVVISLSPEFFVRHLLPWGAHATFGGRFPELPFRGVPLDESGILHPESKVRIADRLCADYGVTRADCVAYGDSMSDAALFRVVATSVAVNGDYNVSDIATLSYAGRDLRDAYELVLGA</sequence>
<dbReference type="InterPro" id="IPR036412">
    <property type="entry name" value="HAD-like_sf"/>
</dbReference>
<dbReference type="SUPFAM" id="SSF56784">
    <property type="entry name" value="HAD-like"/>
    <property type="match status" value="1"/>
</dbReference>
<dbReference type="InterPro" id="IPR023214">
    <property type="entry name" value="HAD_sf"/>
</dbReference>
<accession>A0ABS7QU91</accession>
<dbReference type="RefSeq" id="WP_222979241.1">
    <property type="nucleotide sequence ID" value="NZ_JAINVZ010000011.1"/>
</dbReference>
<dbReference type="Proteomes" id="UP001198565">
    <property type="component" value="Unassembled WGS sequence"/>
</dbReference>
<dbReference type="NCBIfam" id="TIGR01488">
    <property type="entry name" value="HAD-SF-IB"/>
    <property type="match status" value="1"/>
</dbReference>
<dbReference type="EMBL" id="JAINVZ010000011">
    <property type="protein sequence ID" value="MBY8886760.1"/>
    <property type="molecule type" value="Genomic_DNA"/>
</dbReference>
<name>A0ABS7QU91_9ACTN</name>
<dbReference type="InterPro" id="IPR050582">
    <property type="entry name" value="HAD-like_SerB"/>
</dbReference>
<proteinExistence type="inferred from homology"/>
<protein>
    <submittedName>
        <fullName evidence="2">HAD family phosphatase</fullName>
    </submittedName>
</protein>
<dbReference type="Pfam" id="PF12710">
    <property type="entry name" value="HAD"/>
    <property type="match status" value="1"/>
</dbReference>
<evidence type="ECO:0000313" key="3">
    <source>
        <dbReference type="Proteomes" id="UP001198565"/>
    </source>
</evidence>
<keyword evidence="3" id="KW-1185">Reference proteome</keyword>
<reference evidence="2 3" key="1">
    <citation type="submission" date="2021-08" db="EMBL/GenBank/DDBJ databases">
        <title>Streptomyces sp. PTM05 isolated from lichen.</title>
        <authorList>
            <person name="Somphong A."/>
            <person name="Phongsopitanun W."/>
            <person name="Tanasupawat S."/>
        </authorList>
    </citation>
    <scope>NUCLEOTIDE SEQUENCE [LARGE SCALE GENOMIC DNA]</scope>
    <source>
        <strain evidence="2 3">Ptm05</strain>
    </source>
</reference>
<dbReference type="Gene3D" id="3.40.50.1000">
    <property type="entry name" value="HAD superfamily/HAD-like"/>
    <property type="match status" value="1"/>
</dbReference>
<evidence type="ECO:0000313" key="2">
    <source>
        <dbReference type="EMBL" id="MBY8886760.1"/>
    </source>
</evidence>
<gene>
    <name evidence="2" type="ORF">K7472_18070</name>
</gene>
<comment type="caution">
    <text evidence="2">The sequence shown here is derived from an EMBL/GenBank/DDBJ whole genome shotgun (WGS) entry which is preliminary data.</text>
</comment>